<sequence length="323" mass="35038">MEKQWVCSENPKHIFDSVGDGFCPEGDGGVLVPKETIKKQPNISIGGGTIQYEGKDGIGILVFDLSGSMRERLDPNSGNPLSKIEAVSNAFGTTIATLLHGGGGSEALRTPDHYFLALIGFSDNAKILGIYQLASMKKGDYTSTWHFWKQQVLNFFDNFGDMTNITRGLEVAKEIYEAALQGNIATHYSAQFNDLNNGFEIGSQRVHYGGDVIEIPNIRVLIYSDGEHNTGGAFSNPFINSSLTSSVISESKRMVNGVISIYFGPPGTNGAKQMDEIAGVCPVHGEVGTIPISSIEHYKYLRDLIHLSSKASGFCIECTKTIL</sequence>
<organism evidence="1 2">
    <name type="scientific">Litorilinea aerophila</name>
    <dbReference type="NCBI Taxonomy" id="1204385"/>
    <lineage>
        <taxon>Bacteria</taxon>
        <taxon>Bacillati</taxon>
        <taxon>Chloroflexota</taxon>
        <taxon>Caldilineae</taxon>
        <taxon>Caldilineales</taxon>
        <taxon>Caldilineaceae</taxon>
        <taxon>Litorilinea</taxon>
    </lineage>
</organism>
<accession>A0A540VHB9</accession>
<dbReference type="InterPro" id="IPR036465">
    <property type="entry name" value="vWFA_dom_sf"/>
</dbReference>
<dbReference type="OrthoDB" id="891896at2"/>
<dbReference type="Proteomes" id="UP000317371">
    <property type="component" value="Unassembled WGS sequence"/>
</dbReference>
<name>A0A540VHB9_9CHLR</name>
<dbReference type="Gene3D" id="3.40.50.410">
    <property type="entry name" value="von Willebrand factor, type A domain"/>
    <property type="match status" value="1"/>
</dbReference>
<dbReference type="SUPFAM" id="SSF53300">
    <property type="entry name" value="vWA-like"/>
    <property type="match status" value="1"/>
</dbReference>
<keyword evidence="2" id="KW-1185">Reference proteome</keyword>
<evidence type="ECO:0000313" key="1">
    <source>
        <dbReference type="EMBL" id="TQE96168.1"/>
    </source>
</evidence>
<dbReference type="AlphaFoldDB" id="A0A540VHB9"/>
<dbReference type="InParanoid" id="A0A540VHB9"/>
<dbReference type="RefSeq" id="WP_141609721.1">
    <property type="nucleotide sequence ID" value="NZ_VIGC02000009.1"/>
</dbReference>
<comment type="caution">
    <text evidence="1">The sequence shown here is derived from an EMBL/GenBank/DDBJ whole genome shotgun (WGS) entry which is preliminary data.</text>
</comment>
<proteinExistence type="predicted"/>
<gene>
    <name evidence="1" type="ORF">FKZ61_08780</name>
</gene>
<protein>
    <recommendedName>
        <fullName evidence="3">VWA domain-containing protein</fullName>
    </recommendedName>
</protein>
<reference evidence="1 2" key="1">
    <citation type="submission" date="2019-06" db="EMBL/GenBank/DDBJ databases">
        <title>Genome sequence of Litorilinea aerophila BAA-2444.</title>
        <authorList>
            <person name="Maclea K.S."/>
            <person name="Maurais E.G."/>
            <person name="Iannazzi L.C."/>
        </authorList>
    </citation>
    <scope>NUCLEOTIDE SEQUENCE [LARGE SCALE GENOMIC DNA]</scope>
    <source>
        <strain evidence="1 2">ATCC BAA-2444</strain>
    </source>
</reference>
<evidence type="ECO:0000313" key="2">
    <source>
        <dbReference type="Proteomes" id="UP000317371"/>
    </source>
</evidence>
<evidence type="ECO:0008006" key="3">
    <source>
        <dbReference type="Google" id="ProtNLM"/>
    </source>
</evidence>
<dbReference type="EMBL" id="VIGC01000009">
    <property type="protein sequence ID" value="TQE96168.1"/>
    <property type="molecule type" value="Genomic_DNA"/>
</dbReference>